<organism evidence="10 11">
    <name type="scientific">Bursaphelenchus xylophilus</name>
    <name type="common">Pinewood nematode worm</name>
    <name type="synonym">Aphelenchoides xylophilus</name>
    <dbReference type="NCBI Taxonomy" id="6326"/>
    <lineage>
        <taxon>Eukaryota</taxon>
        <taxon>Metazoa</taxon>
        <taxon>Ecdysozoa</taxon>
        <taxon>Nematoda</taxon>
        <taxon>Chromadorea</taxon>
        <taxon>Rhabditida</taxon>
        <taxon>Tylenchina</taxon>
        <taxon>Tylenchomorpha</taxon>
        <taxon>Aphelenchoidea</taxon>
        <taxon>Aphelenchoididae</taxon>
        <taxon>Bursaphelenchus</taxon>
    </lineage>
</organism>
<evidence type="ECO:0000313" key="10">
    <source>
        <dbReference type="EMBL" id="CAD5232730.1"/>
    </source>
</evidence>
<dbReference type="InterPro" id="IPR000668">
    <property type="entry name" value="Peptidase_C1A_C"/>
</dbReference>
<dbReference type="CDD" id="cd02248">
    <property type="entry name" value="Peptidase_C1A"/>
    <property type="match status" value="1"/>
</dbReference>
<gene>
    <name evidence="10" type="ORF">BXYJ_LOCUS12821</name>
</gene>
<reference evidence="10" key="1">
    <citation type="submission" date="2020-09" db="EMBL/GenBank/DDBJ databases">
        <authorList>
            <person name="Kikuchi T."/>
        </authorList>
    </citation>
    <scope>NUCLEOTIDE SEQUENCE</scope>
    <source>
        <strain evidence="10">Ka4C1</strain>
    </source>
</reference>
<feature type="domain" description="Peptidase C1A papain C-terminal" evidence="8">
    <location>
        <begin position="177"/>
        <end position="397"/>
    </location>
</feature>
<dbReference type="PROSITE" id="PS00139">
    <property type="entry name" value="THIOL_PROTEASE_CYS"/>
    <property type="match status" value="1"/>
</dbReference>
<evidence type="ECO:0000256" key="7">
    <source>
        <dbReference type="SAM" id="SignalP"/>
    </source>
</evidence>
<dbReference type="Proteomes" id="UP000582659">
    <property type="component" value="Unassembled WGS sequence"/>
</dbReference>
<evidence type="ECO:0000256" key="6">
    <source>
        <dbReference type="ARBA" id="ARBA00023157"/>
    </source>
</evidence>
<keyword evidence="6" id="KW-1015">Disulfide bond</keyword>
<dbReference type="Proteomes" id="UP000659654">
    <property type="component" value="Unassembled WGS sequence"/>
</dbReference>
<dbReference type="InterPro" id="IPR013128">
    <property type="entry name" value="Peptidase_C1A"/>
</dbReference>
<dbReference type="InterPro" id="IPR038765">
    <property type="entry name" value="Papain-like_cys_pep_sf"/>
</dbReference>
<dbReference type="PRINTS" id="PR00705">
    <property type="entry name" value="PAPAIN"/>
</dbReference>
<name>A0A7I8X922_BURXY</name>
<comment type="caution">
    <text evidence="10">The sequence shown here is derived from an EMBL/GenBank/DDBJ whole genome shotgun (WGS) entry which is preliminary data.</text>
</comment>
<dbReference type="EMBL" id="CAJFCV020000005">
    <property type="protein sequence ID" value="CAG9125611.1"/>
    <property type="molecule type" value="Genomic_DNA"/>
</dbReference>
<evidence type="ECO:0000313" key="11">
    <source>
        <dbReference type="Proteomes" id="UP000659654"/>
    </source>
</evidence>
<feature type="signal peptide" evidence="7">
    <location>
        <begin position="1"/>
        <end position="19"/>
    </location>
</feature>
<keyword evidence="2" id="KW-0645">Protease</keyword>
<dbReference type="SMR" id="A0A7I8X922"/>
<dbReference type="EMBL" id="CAJFDI010000005">
    <property type="protein sequence ID" value="CAD5232730.1"/>
    <property type="molecule type" value="Genomic_DNA"/>
</dbReference>
<feature type="chain" id="PRO_5035160507" evidence="7">
    <location>
        <begin position="20"/>
        <end position="398"/>
    </location>
</feature>
<dbReference type="PROSITE" id="PS00639">
    <property type="entry name" value="THIOL_PROTEASE_HIS"/>
    <property type="match status" value="1"/>
</dbReference>
<dbReference type="OrthoDB" id="10253408at2759"/>
<keyword evidence="3" id="KW-0378">Hydrolase</keyword>
<comment type="similarity">
    <text evidence="1">Belongs to the peptidase C1 family.</text>
</comment>
<dbReference type="AlphaFoldDB" id="A0A7I8X922"/>
<evidence type="ECO:0000256" key="5">
    <source>
        <dbReference type="ARBA" id="ARBA00023145"/>
    </source>
</evidence>
<dbReference type="Gene3D" id="3.90.70.10">
    <property type="entry name" value="Cysteine proteinases"/>
    <property type="match status" value="1"/>
</dbReference>
<evidence type="ECO:0000256" key="2">
    <source>
        <dbReference type="ARBA" id="ARBA00022670"/>
    </source>
</evidence>
<dbReference type="GO" id="GO:0006508">
    <property type="term" value="P:proteolysis"/>
    <property type="evidence" value="ECO:0007669"/>
    <property type="project" value="UniProtKB-KW"/>
</dbReference>
<dbReference type="SUPFAM" id="SSF54001">
    <property type="entry name" value="Cysteine proteinases"/>
    <property type="match status" value="1"/>
</dbReference>
<keyword evidence="5" id="KW-0865">Zymogen</keyword>
<dbReference type="GO" id="GO:0008234">
    <property type="term" value="F:cysteine-type peptidase activity"/>
    <property type="evidence" value="ECO:0007669"/>
    <property type="project" value="UniProtKB-KW"/>
</dbReference>
<dbReference type="InterPro" id="IPR039417">
    <property type="entry name" value="Peptidase_C1A_papain-like"/>
</dbReference>
<dbReference type="InterPro" id="IPR000169">
    <property type="entry name" value="Pept_cys_AS"/>
</dbReference>
<accession>A0A7I8X922</accession>
<dbReference type="InterPro" id="IPR025660">
    <property type="entry name" value="Pept_his_AS"/>
</dbReference>
<evidence type="ECO:0000259" key="8">
    <source>
        <dbReference type="SMART" id="SM00645"/>
    </source>
</evidence>
<keyword evidence="4" id="KW-0788">Thiol protease</keyword>
<dbReference type="Pfam" id="PF08246">
    <property type="entry name" value="Inhibitor_I29"/>
    <property type="match status" value="1"/>
</dbReference>
<evidence type="ECO:0000256" key="3">
    <source>
        <dbReference type="ARBA" id="ARBA00022801"/>
    </source>
</evidence>
<feature type="domain" description="Cathepsin propeptide inhibitor" evidence="9">
    <location>
        <begin position="87"/>
        <end position="141"/>
    </location>
</feature>
<evidence type="ECO:0000259" key="9">
    <source>
        <dbReference type="SMART" id="SM00848"/>
    </source>
</evidence>
<protein>
    <submittedName>
        <fullName evidence="10">(pine wood nematode) hypothetical protein</fullName>
    </submittedName>
</protein>
<sequence length="398" mass="44265">MRTISFVLAILVCIPIASSLDLSTYERELWQDRLNPSKFEEIFSQNKTDEFINGLRTVGEKTKQTLKKAAVFGKQLSSESKPNFNNFFGYIIKFNKEYNDELKERFEKFSNSLKKIEADQKDNPEAEFGPTQFSDLSPEEFIKAYTGVQGEDHVKQLHGVEEGSDGEELIIRSKRSIPANFSWVAKNKVTGIRDQGRCGCCYAFAAVGAVESQYAIKTGKLVDLSEQQVISCTYGNTTLHGSGGGGCNGGSAPSILQYIEDNGVCAEADFKYVSGTNLSIPACVSEPAVTKITKFKRIPENSEIALEIYLHFVGPVVTYVDATPLQHYKSGILNAKEPSGGWTINHAIVTVGWGTSDNVSYWLIKNQWGSSWGEQGYFRVKKGVNQLNLAQYNWVPYK</sequence>
<keyword evidence="11" id="KW-1185">Reference proteome</keyword>
<evidence type="ECO:0000256" key="1">
    <source>
        <dbReference type="ARBA" id="ARBA00008455"/>
    </source>
</evidence>
<dbReference type="SMART" id="SM00848">
    <property type="entry name" value="Inhibitor_I29"/>
    <property type="match status" value="1"/>
</dbReference>
<dbReference type="PANTHER" id="PTHR12411">
    <property type="entry name" value="CYSTEINE PROTEASE FAMILY C1-RELATED"/>
    <property type="match status" value="1"/>
</dbReference>
<proteinExistence type="inferred from homology"/>
<dbReference type="Pfam" id="PF00112">
    <property type="entry name" value="Peptidase_C1"/>
    <property type="match status" value="1"/>
</dbReference>
<dbReference type="InterPro" id="IPR013201">
    <property type="entry name" value="Prot_inhib_I29"/>
</dbReference>
<dbReference type="SMART" id="SM00645">
    <property type="entry name" value="Pept_C1"/>
    <property type="match status" value="1"/>
</dbReference>
<keyword evidence="7" id="KW-0732">Signal</keyword>
<evidence type="ECO:0000256" key="4">
    <source>
        <dbReference type="ARBA" id="ARBA00022807"/>
    </source>
</evidence>